<dbReference type="Pfam" id="PF05721">
    <property type="entry name" value="PhyH"/>
    <property type="match status" value="1"/>
</dbReference>
<accession>S0EW01</accession>
<protein>
    <submittedName>
        <fullName evidence="1">Protein involved in biosynthesis of mitomycin antibiotics/polyketide fumonisin</fullName>
    </submittedName>
</protein>
<dbReference type="AlphaFoldDB" id="S0EW01"/>
<evidence type="ECO:0000313" key="1">
    <source>
        <dbReference type="EMBL" id="CCW35612.1"/>
    </source>
</evidence>
<dbReference type="InterPro" id="IPR008775">
    <property type="entry name" value="Phytyl_CoA_dOase-like"/>
</dbReference>
<sequence>MRLLTTEQIEAFREEGVLVVEDVFSEADLAPVIAEYADWIDRKAKQLAEEGKIKDLYPEAPFERRIALLYAQCPQITEGLDIMYVRGPATFTFLHNERLLDIAEQLIGPEITCNPIQHIRSKVPAALTGEGSGFYNVPWHQDAAVTWEEADSSNIITFWIPLADATVENGCMEVMPKAWKLGYLPHQAEGGTTIRPECLPNIQPRPVPVRKGGMVIMHRHTPHRSTPNYTDQVRWSLDLRYQPTGEPTGRPFHPDFVVRSRKNPQSVLWDYEKWCALWEQALANSKGMKAHRV</sequence>
<dbReference type="STRING" id="454171.CP488_02293"/>
<organism evidence="1 2">
    <name type="scientific">Chthonomonas calidirosea (strain DSM 23976 / ICMP 18418 / T49)</name>
    <dbReference type="NCBI Taxonomy" id="1303518"/>
    <lineage>
        <taxon>Bacteria</taxon>
        <taxon>Bacillati</taxon>
        <taxon>Armatimonadota</taxon>
        <taxon>Chthonomonadia</taxon>
        <taxon>Chthonomonadales</taxon>
        <taxon>Chthonomonadaceae</taxon>
        <taxon>Chthonomonas</taxon>
    </lineage>
</organism>
<gene>
    <name evidence="1" type="ORF">CCALI_01799</name>
</gene>
<proteinExistence type="predicted"/>
<evidence type="ECO:0000313" key="2">
    <source>
        <dbReference type="Proteomes" id="UP000014227"/>
    </source>
</evidence>
<dbReference type="Gene3D" id="2.60.120.620">
    <property type="entry name" value="q2cbj1_9rhob like domain"/>
    <property type="match status" value="1"/>
</dbReference>
<dbReference type="OrthoDB" id="9796766at2"/>
<dbReference type="RefSeq" id="WP_016483140.1">
    <property type="nucleotide sequence ID" value="NC_021487.1"/>
</dbReference>
<keyword evidence="2" id="KW-1185">Reference proteome</keyword>
<dbReference type="PANTHER" id="PTHR20883:SF14">
    <property type="entry name" value="PHYTANOYL-COA DIOXYGENASE"/>
    <property type="match status" value="1"/>
</dbReference>
<dbReference type="Proteomes" id="UP000014227">
    <property type="component" value="Chromosome I"/>
</dbReference>
<dbReference type="HOGENOM" id="CLU_879640_0_0_0"/>
<reference evidence="2" key="1">
    <citation type="submission" date="2013-03" db="EMBL/GenBank/DDBJ databases">
        <title>Genome sequence of Chthonomonas calidirosea, the first sequenced genome from the Armatimonadetes phylum (formally candidate division OP10).</title>
        <authorList>
            <person name="Lee K.C.Y."/>
            <person name="Morgan X.C."/>
            <person name="Dunfield P.F."/>
            <person name="Tamas I."/>
            <person name="Houghton K.M."/>
            <person name="Vyssotski M."/>
            <person name="Ryan J.L.J."/>
            <person name="Lagutin K."/>
            <person name="McDonald I.R."/>
            <person name="Stott M.B."/>
        </authorList>
    </citation>
    <scope>NUCLEOTIDE SEQUENCE [LARGE SCALE GENOMIC DNA]</scope>
    <source>
        <strain evidence="2">DSM 23976 / ICMP 18418 / T49</strain>
    </source>
</reference>
<dbReference type="InParanoid" id="S0EW01"/>
<name>S0EW01_CHTCT</name>
<dbReference type="GO" id="GO:0016706">
    <property type="term" value="F:2-oxoglutarate-dependent dioxygenase activity"/>
    <property type="evidence" value="ECO:0007669"/>
    <property type="project" value="UniProtKB-ARBA"/>
</dbReference>
<dbReference type="SUPFAM" id="SSF51197">
    <property type="entry name" value="Clavaminate synthase-like"/>
    <property type="match status" value="1"/>
</dbReference>
<dbReference type="eggNOG" id="COG5285">
    <property type="taxonomic scope" value="Bacteria"/>
</dbReference>
<dbReference type="GO" id="GO:0005506">
    <property type="term" value="F:iron ion binding"/>
    <property type="evidence" value="ECO:0007669"/>
    <property type="project" value="UniProtKB-ARBA"/>
</dbReference>
<dbReference type="PANTHER" id="PTHR20883">
    <property type="entry name" value="PHYTANOYL-COA DIOXYGENASE DOMAIN CONTAINING 1"/>
    <property type="match status" value="1"/>
</dbReference>
<dbReference type="PATRIC" id="fig|1303518.3.peg.1860"/>
<dbReference type="KEGG" id="ccz:CCALI_01799"/>
<dbReference type="EMBL" id="HF951689">
    <property type="protein sequence ID" value="CCW35612.1"/>
    <property type="molecule type" value="Genomic_DNA"/>
</dbReference>